<proteinExistence type="predicted"/>
<accession>A0AAU8RNT4</accession>
<dbReference type="AlphaFoldDB" id="A0AAU8RNT4"/>
<dbReference type="EMBL" id="CP009976">
    <property type="protein sequence ID" value="AIZ42348.1"/>
    <property type="molecule type" value="Genomic_DNA"/>
</dbReference>
<evidence type="ECO:0000313" key="1">
    <source>
        <dbReference type="EMBL" id="AIZ42348.1"/>
    </source>
</evidence>
<gene>
    <name evidence="1" type="ORF">M666_12595</name>
</gene>
<reference evidence="1 2" key="1">
    <citation type="journal article" date="2014" name="Environ. Microbiol.">
        <title>Contrasting genomic patterns and infection strategies of two co-existing Bacteroidetes podovirus genera.</title>
        <authorList>
            <person name="Holmfeldt K."/>
            <person name="Howard-Varona C."/>
            <person name="Solonenko N."/>
            <person name="Sullivan M.B."/>
        </authorList>
    </citation>
    <scope>NUCLEOTIDE SEQUENCE [LARGE SCALE GENOMIC DNA]</scope>
    <source>
        <strain evidence="1 2">18</strain>
    </source>
</reference>
<organism evidence="1 2">
    <name type="scientific">Cellulophaga baltica 18</name>
    <dbReference type="NCBI Taxonomy" id="1348584"/>
    <lineage>
        <taxon>Bacteria</taxon>
        <taxon>Pseudomonadati</taxon>
        <taxon>Bacteroidota</taxon>
        <taxon>Flavobacteriia</taxon>
        <taxon>Flavobacteriales</taxon>
        <taxon>Flavobacteriaceae</taxon>
        <taxon>Cellulophaga</taxon>
    </lineage>
</organism>
<protein>
    <submittedName>
        <fullName evidence="1">Uncharacterized protein</fullName>
    </submittedName>
</protein>
<name>A0AAU8RNT4_9FLAO</name>
<dbReference type="Proteomes" id="UP000030786">
    <property type="component" value="Chromosome"/>
</dbReference>
<dbReference type="KEGG" id="cbat:M666_12595"/>
<evidence type="ECO:0000313" key="2">
    <source>
        <dbReference type="Proteomes" id="UP000030786"/>
    </source>
</evidence>
<dbReference type="PROSITE" id="PS51257">
    <property type="entry name" value="PROKAR_LIPOPROTEIN"/>
    <property type="match status" value="1"/>
</dbReference>
<sequence>MNIQNIKYILILILTISFGCQNEPKMDGNYYVCETGYYEIYIRNDSIRAASDTNGDDLTEWQKMDIENDTLYFIQFGQLIDSVKGKMKYVGNDKMEFNYIIGSGKYSFVGVSTLNRIDDKLNFKSIKEFWVEFKKRQNLADCESIPKKNAG</sequence>